<feature type="compositionally biased region" description="Basic and acidic residues" evidence="1">
    <location>
        <begin position="13"/>
        <end position="30"/>
    </location>
</feature>
<feature type="compositionally biased region" description="Polar residues" evidence="1">
    <location>
        <begin position="1"/>
        <end position="11"/>
    </location>
</feature>
<feature type="region of interest" description="Disordered" evidence="1">
    <location>
        <begin position="1"/>
        <end position="81"/>
    </location>
</feature>
<evidence type="ECO:0000313" key="2">
    <source>
        <dbReference type="EMBL" id="KAB1206292.1"/>
    </source>
</evidence>
<name>A0A6A1V0V0_9ROSI</name>
<evidence type="ECO:0000313" key="3">
    <source>
        <dbReference type="Proteomes" id="UP000516437"/>
    </source>
</evidence>
<proteinExistence type="predicted"/>
<evidence type="ECO:0000256" key="1">
    <source>
        <dbReference type="SAM" id="MobiDB-lite"/>
    </source>
</evidence>
<reference evidence="2 3" key="1">
    <citation type="journal article" date="2019" name="Plant Biotechnol. J.">
        <title>The red bayberry genome and genetic basis of sex determination.</title>
        <authorList>
            <person name="Jia H.M."/>
            <person name="Jia H.J."/>
            <person name="Cai Q.L."/>
            <person name="Wang Y."/>
            <person name="Zhao H.B."/>
            <person name="Yang W.F."/>
            <person name="Wang G.Y."/>
            <person name="Li Y.H."/>
            <person name="Zhan D.L."/>
            <person name="Shen Y.T."/>
            <person name="Niu Q.F."/>
            <person name="Chang L."/>
            <person name="Qiu J."/>
            <person name="Zhao L."/>
            <person name="Xie H.B."/>
            <person name="Fu W.Y."/>
            <person name="Jin J."/>
            <person name="Li X.W."/>
            <person name="Jiao Y."/>
            <person name="Zhou C.C."/>
            <person name="Tu T."/>
            <person name="Chai C.Y."/>
            <person name="Gao J.L."/>
            <person name="Fan L.J."/>
            <person name="van de Weg E."/>
            <person name="Wang J.Y."/>
            <person name="Gao Z.S."/>
        </authorList>
    </citation>
    <scope>NUCLEOTIDE SEQUENCE [LARGE SCALE GENOMIC DNA]</scope>
    <source>
        <tissue evidence="2">Leaves</tissue>
    </source>
</reference>
<protein>
    <submittedName>
        <fullName evidence="2">Uncharacterized protein</fullName>
    </submittedName>
</protein>
<sequence>MEGHTIQTLGVKQSEERTPLLDRKRKKESEMTGIGSTVEGESPLHLWPPGEEISPSTFGRPELGGQGRAPPPVGGWVGVGRPPPKEIYKQVEMEAMLRDHRKEQWVEKEHIRLEQEHMQSFRVEMKKIAHQKALKNSYLPRWCLHLAQKQDYHFDLVDTWKAKCLHMMKEVSTHTTGTCEQVPDSMKVLTHVAGTMFLKATSQLVNQDVVALRAPLQHSKKALRTPQDEDL</sequence>
<dbReference type="EMBL" id="RXIC02000025">
    <property type="protein sequence ID" value="KAB1206292.1"/>
    <property type="molecule type" value="Genomic_DNA"/>
</dbReference>
<keyword evidence="3" id="KW-1185">Reference proteome</keyword>
<dbReference type="Proteomes" id="UP000516437">
    <property type="component" value="Chromosome 7"/>
</dbReference>
<comment type="caution">
    <text evidence="2">The sequence shown here is derived from an EMBL/GenBank/DDBJ whole genome shotgun (WGS) entry which is preliminary data.</text>
</comment>
<accession>A0A6A1V0V0</accession>
<organism evidence="2 3">
    <name type="scientific">Morella rubra</name>
    <name type="common">Chinese bayberry</name>
    <dbReference type="NCBI Taxonomy" id="262757"/>
    <lineage>
        <taxon>Eukaryota</taxon>
        <taxon>Viridiplantae</taxon>
        <taxon>Streptophyta</taxon>
        <taxon>Embryophyta</taxon>
        <taxon>Tracheophyta</taxon>
        <taxon>Spermatophyta</taxon>
        <taxon>Magnoliopsida</taxon>
        <taxon>eudicotyledons</taxon>
        <taxon>Gunneridae</taxon>
        <taxon>Pentapetalae</taxon>
        <taxon>rosids</taxon>
        <taxon>fabids</taxon>
        <taxon>Fagales</taxon>
        <taxon>Myricaceae</taxon>
        <taxon>Morella</taxon>
    </lineage>
</organism>
<dbReference type="AlphaFoldDB" id="A0A6A1V0V0"/>
<gene>
    <name evidence="2" type="ORF">CJ030_MR7G011785</name>
</gene>